<dbReference type="SUPFAM" id="SSF53756">
    <property type="entry name" value="UDP-Glycosyltransferase/glycogen phosphorylase"/>
    <property type="match status" value="1"/>
</dbReference>
<dbReference type="GO" id="GO:0016757">
    <property type="term" value="F:glycosyltransferase activity"/>
    <property type="evidence" value="ECO:0007669"/>
    <property type="project" value="InterPro"/>
</dbReference>
<organism evidence="3 4">
    <name type="scientific">Abyssibacter profundi</name>
    <dbReference type="NCBI Taxonomy" id="2182787"/>
    <lineage>
        <taxon>Bacteria</taxon>
        <taxon>Pseudomonadati</taxon>
        <taxon>Pseudomonadota</taxon>
        <taxon>Gammaproteobacteria</taxon>
        <taxon>Chromatiales</taxon>
        <taxon>Oceanococcaceae</taxon>
        <taxon>Abyssibacter</taxon>
    </lineage>
</organism>
<keyword evidence="4" id="KW-1185">Reference proteome</keyword>
<dbReference type="RefSeq" id="WP_109721662.1">
    <property type="nucleotide sequence ID" value="NZ_QEQK01000022.1"/>
</dbReference>
<dbReference type="InterPro" id="IPR001296">
    <property type="entry name" value="Glyco_trans_1"/>
</dbReference>
<reference evidence="3 4" key="1">
    <citation type="submission" date="2018-05" db="EMBL/GenBank/DDBJ databases">
        <title>Abyssibacter profundi OUC007T gen. nov., sp. nov, a marine bacterium isolated from seawater of the Mariana Trench.</title>
        <authorList>
            <person name="Zhou S."/>
        </authorList>
    </citation>
    <scope>NUCLEOTIDE SEQUENCE [LARGE SCALE GENOMIC DNA]</scope>
    <source>
        <strain evidence="3 4">OUC007</strain>
    </source>
</reference>
<dbReference type="AlphaFoldDB" id="A0A383XPP1"/>
<feature type="domain" description="Glycosyl transferase family 1" evidence="1">
    <location>
        <begin position="187"/>
        <end position="348"/>
    </location>
</feature>
<dbReference type="EMBL" id="QEQK01000022">
    <property type="protein sequence ID" value="PWN54595.1"/>
    <property type="molecule type" value="Genomic_DNA"/>
</dbReference>
<sequence>MTIESRPTALIFRKRLLAYSETFVANQGYALRRYRPRFVGFELDKRGLQHLDRSDVDLLSDHVGHVDLARLPMRAGLAPPGRWVRALAEHQPAIIHAHFLSAVTPAWQLAQALGVPLIATAHGNDIAKPLTPKFRKSLATAFSRCTRVIAVSEFIADCLRRAGCPEDKLVLHYMGIPLKGLEASLVPKAPTVLMVGRFVEKKGIRYLLEAMARVRVELPQARLKIIGDGPLRAELQAQADQLQLKAEFLGVQPPDVVHRNMREARLLAAPSVRTEQDAEGLGMVFLEAQALGRPVVGFASGGIGEAVAADETGLLCVERDVDRLVANLLQVLRDDALATRLGEAGAKRVRQRFDVLEQTRQLESLYDAVCTPKALA</sequence>
<feature type="domain" description="Glycosyltransferase subfamily 4-like N-terminal" evidence="2">
    <location>
        <begin position="70"/>
        <end position="178"/>
    </location>
</feature>
<name>A0A383XPP1_9GAMM</name>
<evidence type="ECO:0000259" key="2">
    <source>
        <dbReference type="Pfam" id="PF13439"/>
    </source>
</evidence>
<accession>A0A383XPP1</accession>
<dbReference type="PANTHER" id="PTHR45947:SF14">
    <property type="entry name" value="SLL1723 PROTEIN"/>
    <property type="match status" value="1"/>
</dbReference>
<gene>
    <name evidence="3" type="ORF">DEH80_16680</name>
</gene>
<protein>
    <submittedName>
        <fullName evidence="3">Glycosyl transferase family 1</fullName>
    </submittedName>
</protein>
<comment type="caution">
    <text evidence="3">The sequence shown here is derived from an EMBL/GenBank/DDBJ whole genome shotgun (WGS) entry which is preliminary data.</text>
</comment>
<evidence type="ECO:0000313" key="3">
    <source>
        <dbReference type="EMBL" id="PWN54595.1"/>
    </source>
</evidence>
<dbReference type="PANTHER" id="PTHR45947">
    <property type="entry name" value="SULFOQUINOVOSYL TRANSFERASE SQD2"/>
    <property type="match status" value="1"/>
</dbReference>
<dbReference type="Proteomes" id="UP000251800">
    <property type="component" value="Unassembled WGS sequence"/>
</dbReference>
<dbReference type="Pfam" id="PF00534">
    <property type="entry name" value="Glycos_transf_1"/>
    <property type="match status" value="1"/>
</dbReference>
<evidence type="ECO:0000313" key="4">
    <source>
        <dbReference type="Proteomes" id="UP000251800"/>
    </source>
</evidence>
<dbReference type="OrthoDB" id="9795746at2"/>
<dbReference type="InterPro" id="IPR028098">
    <property type="entry name" value="Glyco_trans_4-like_N"/>
</dbReference>
<dbReference type="Gene3D" id="3.40.50.2000">
    <property type="entry name" value="Glycogen Phosphorylase B"/>
    <property type="match status" value="2"/>
</dbReference>
<proteinExistence type="predicted"/>
<keyword evidence="3" id="KW-0808">Transferase</keyword>
<dbReference type="InterPro" id="IPR050194">
    <property type="entry name" value="Glycosyltransferase_grp1"/>
</dbReference>
<dbReference type="Pfam" id="PF13439">
    <property type="entry name" value="Glyco_transf_4"/>
    <property type="match status" value="1"/>
</dbReference>
<evidence type="ECO:0000259" key="1">
    <source>
        <dbReference type="Pfam" id="PF00534"/>
    </source>
</evidence>